<evidence type="ECO:0000313" key="1">
    <source>
        <dbReference type="EMBL" id="BAK12734.1"/>
    </source>
</evidence>
<dbReference type="PATRIC" id="fig|932677.3.peg.3097"/>
<dbReference type="Pfam" id="PF05489">
    <property type="entry name" value="Phage_tail_X"/>
    <property type="match status" value="1"/>
</dbReference>
<proteinExistence type="predicted"/>
<protein>
    <submittedName>
        <fullName evidence="1">Phage tail protein X</fullName>
    </submittedName>
</protein>
<organism evidence="1 2">
    <name type="scientific">Pantoea ananatis (strain AJ13355)</name>
    <dbReference type="NCBI Taxonomy" id="932677"/>
    <lineage>
        <taxon>Bacteria</taxon>
        <taxon>Pseudomonadati</taxon>
        <taxon>Pseudomonadota</taxon>
        <taxon>Gammaproteobacteria</taxon>
        <taxon>Enterobacterales</taxon>
        <taxon>Erwiniaceae</taxon>
        <taxon>Pantoea</taxon>
    </lineage>
</organism>
<gene>
    <name evidence="1" type="primary">X</name>
    <name evidence="1" type="ordered locus">PAJ_2654</name>
</gene>
<dbReference type="InterPro" id="IPR008861">
    <property type="entry name" value="GpX-like"/>
</dbReference>
<sequence length="156" mass="17552">MSKRLLRHTLLLTSGRHSNLWIALREGQCTSRIRVIRIRLQGGLVARRCNSLNRFLLANGVFIACHHDSGCSQLIAYSTMAFTLIRGQSMLIYAQQEETVDEICWRYYGRTQQAVEQVYAANPGLAEQGPTLPHGCRVVLPELPQAATGETLNLWD</sequence>
<dbReference type="eggNOG" id="COG5004">
    <property type="taxonomic scope" value="Bacteria"/>
</dbReference>
<reference evidence="2" key="1">
    <citation type="journal article" date="2012" name="Appl. Microbiol. Biotechnol.">
        <title>The complete genome sequence of Pantoea ananatis AJ13355, an organism with great biotechnological potential.</title>
        <authorList>
            <person name="Hara Y."/>
            <person name="Kadotani N."/>
            <person name="Izui H."/>
            <person name="Katashkina J.I."/>
            <person name="Kuvaeva T.M."/>
            <person name="Andreeva I.G."/>
            <person name="Golubeva L.I."/>
            <person name="Malko D.B."/>
            <person name="Makeev V.J."/>
            <person name="Mashko S.V."/>
            <person name="Kozlov Y.I."/>
        </authorList>
    </citation>
    <scope>NUCLEOTIDE SEQUENCE [LARGE SCALE GENOMIC DNA]</scope>
    <source>
        <strain evidence="2">AJ13355</strain>
    </source>
</reference>
<dbReference type="Proteomes" id="UP000006690">
    <property type="component" value="Chromosome"/>
</dbReference>
<dbReference type="EMBL" id="AP012032">
    <property type="protein sequence ID" value="BAK12734.1"/>
    <property type="molecule type" value="Genomic_DNA"/>
</dbReference>
<accession>A0A0H3L797</accession>
<evidence type="ECO:0000313" key="2">
    <source>
        <dbReference type="Proteomes" id="UP000006690"/>
    </source>
</evidence>
<dbReference type="HOGENOM" id="CLU_1684865_0_0_6"/>
<dbReference type="AlphaFoldDB" id="A0A0H3L797"/>
<name>A0A0H3L797_PANAA</name>
<dbReference type="KEGG" id="paj:PAJ_2654"/>